<protein>
    <submittedName>
        <fullName evidence="2">Uncharacterized protein</fullName>
    </submittedName>
</protein>
<dbReference type="Proteomes" id="UP000887565">
    <property type="component" value="Unplaced"/>
</dbReference>
<organism evidence="1 2">
    <name type="scientific">Romanomermis culicivorax</name>
    <name type="common">Nematode worm</name>
    <dbReference type="NCBI Taxonomy" id="13658"/>
    <lineage>
        <taxon>Eukaryota</taxon>
        <taxon>Metazoa</taxon>
        <taxon>Ecdysozoa</taxon>
        <taxon>Nematoda</taxon>
        <taxon>Enoplea</taxon>
        <taxon>Dorylaimia</taxon>
        <taxon>Mermithida</taxon>
        <taxon>Mermithoidea</taxon>
        <taxon>Mermithidae</taxon>
        <taxon>Romanomermis</taxon>
    </lineage>
</organism>
<dbReference type="WBParaSite" id="nRc.2.0.1.t16159-RA">
    <property type="protein sequence ID" value="nRc.2.0.1.t16159-RA"/>
    <property type="gene ID" value="nRc.2.0.1.g16159"/>
</dbReference>
<keyword evidence="1" id="KW-1185">Reference proteome</keyword>
<proteinExistence type="predicted"/>
<evidence type="ECO:0000313" key="2">
    <source>
        <dbReference type="WBParaSite" id="nRc.2.0.1.t16159-RA"/>
    </source>
</evidence>
<accession>A0A915IS01</accession>
<name>A0A915IS01_ROMCU</name>
<reference evidence="2" key="1">
    <citation type="submission" date="2022-11" db="UniProtKB">
        <authorList>
            <consortium name="WormBaseParasite"/>
        </authorList>
    </citation>
    <scope>IDENTIFICATION</scope>
</reference>
<sequence>MTLFMRQSTGDWWTIKQAGAEMTAPKWPAPKRPDAEMAGAEMEATNLLENVPKGQKKEKILVWTVAKLEKKVDVLTSIKCTEMCDPTARAGNISTSSSLGIILLKGFLGGAEAVPTLANVGVGVTIPTTAQQKYRIRDPWIGYNIMGGMLQHGPGPDVHTYHDIG</sequence>
<evidence type="ECO:0000313" key="1">
    <source>
        <dbReference type="Proteomes" id="UP000887565"/>
    </source>
</evidence>
<dbReference type="AlphaFoldDB" id="A0A915IS01"/>